<dbReference type="InterPro" id="IPR009923">
    <property type="entry name" value="Dodecin"/>
</dbReference>
<keyword evidence="2" id="KW-1185">Reference proteome</keyword>
<protein>
    <recommendedName>
        <fullName evidence="3">Dodecin domain-containing protein</fullName>
    </recommendedName>
</protein>
<organism evidence="1 2">
    <name type="scientific">Pseudonocardia alni</name>
    <name type="common">Amycolata alni</name>
    <dbReference type="NCBI Taxonomy" id="33907"/>
    <lineage>
        <taxon>Bacteria</taxon>
        <taxon>Bacillati</taxon>
        <taxon>Actinomycetota</taxon>
        <taxon>Actinomycetes</taxon>
        <taxon>Pseudonocardiales</taxon>
        <taxon>Pseudonocardiaceae</taxon>
        <taxon>Pseudonocardia</taxon>
    </lineage>
</organism>
<evidence type="ECO:0000313" key="1">
    <source>
        <dbReference type="EMBL" id="NYG02366.1"/>
    </source>
</evidence>
<dbReference type="Pfam" id="PF07311">
    <property type="entry name" value="Dodecin"/>
    <property type="match status" value="1"/>
</dbReference>
<dbReference type="InterPro" id="IPR025543">
    <property type="entry name" value="Dodecin-like"/>
</dbReference>
<dbReference type="PANTHER" id="PTHR39324:SF1">
    <property type="entry name" value="CALCIUM DODECIN"/>
    <property type="match status" value="1"/>
</dbReference>
<comment type="caution">
    <text evidence="1">The sequence shown here is derived from an EMBL/GenBank/DDBJ whole genome shotgun (WGS) entry which is preliminary data.</text>
</comment>
<evidence type="ECO:0008006" key="3">
    <source>
        <dbReference type="Google" id="ProtNLM"/>
    </source>
</evidence>
<dbReference type="RefSeq" id="WP_073575853.1">
    <property type="nucleotide sequence ID" value="NZ_JBEPFP010000103.1"/>
</dbReference>
<name>A0A852W916_PSEA5</name>
<sequence>MEHAGCVVTEVVGTSDESVEAAIRDGMSRAGHALEWFEVTGVRSTVLGSTERFRVGLRVGLRSRAA</sequence>
<dbReference type="SUPFAM" id="SSF89807">
    <property type="entry name" value="Dodecin-like"/>
    <property type="match status" value="1"/>
</dbReference>
<dbReference type="PANTHER" id="PTHR39324">
    <property type="entry name" value="CALCIUM DODECIN"/>
    <property type="match status" value="1"/>
</dbReference>
<proteinExistence type="predicted"/>
<dbReference type="Proteomes" id="UP000549695">
    <property type="component" value="Unassembled WGS sequence"/>
</dbReference>
<accession>A0A852W916</accession>
<dbReference type="EMBL" id="JACCCZ010000001">
    <property type="protein sequence ID" value="NYG02366.1"/>
    <property type="molecule type" value="Genomic_DNA"/>
</dbReference>
<gene>
    <name evidence="1" type="ORF">HDA37_002651</name>
</gene>
<reference evidence="1 2" key="1">
    <citation type="submission" date="2020-07" db="EMBL/GenBank/DDBJ databases">
        <title>Sequencing the genomes of 1000 actinobacteria strains.</title>
        <authorList>
            <person name="Klenk H.-P."/>
        </authorList>
    </citation>
    <scope>NUCLEOTIDE SEQUENCE [LARGE SCALE GENOMIC DNA]</scope>
    <source>
        <strain evidence="1 2">DSM 44749</strain>
    </source>
</reference>
<dbReference type="InterPro" id="IPR036694">
    <property type="entry name" value="Dodecin-like_sf"/>
</dbReference>
<dbReference type="AlphaFoldDB" id="A0A852W916"/>
<evidence type="ECO:0000313" key="2">
    <source>
        <dbReference type="Proteomes" id="UP000549695"/>
    </source>
</evidence>
<dbReference type="Gene3D" id="3.30.1660.10">
    <property type="entry name" value="Flavin-binding protein dodecin"/>
    <property type="match status" value="1"/>
</dbReference>